<protein>
    <recommendedName>
        <fullName evidence="7 8">2,3-dihydro-2,3-dihydroxybenzoate dehydrogenase</fullName>
        <ecNumber evidence="6 8">1.3.1.28</ecNumber>
    </recommendedName>
</protein>
<dbReference type="SUPFAM" id="SSF51735">
    <property type="entry name" value="NAD(P)-binding Rossmann-fold domains"/>
    <property type="match status" value="1"/>
</dbReference>
<dbReference type="NCBIfam" id="NF006074">
    <property type="entry name" value="PRK08220.1"/>
    <property type="match status" value="1"/>
</dbReference>
<evidence type="ECO:0000256" key="7">
    <source>
        <dbReference type="ARBA" id="ARBA00067530"/>
    </source>
</evidence>
<evidence type="ECO:0000256" key="9">
    <source>
        <dbReference type="RuleBase" id="RU000363"/>
    </source>
</evidence>
<comment type="similarity">
    <text evidence="2 9">Belongs to the short-chain dehydrogenases/reductases (SDR) family.</text>
</comment>
<sequence length="261" mass="28089">MQFTGITGKVAVVTGACGGMGQSIVEGLSDNGAHVVALDNNTEKLFAFVSELKQNGHHITAFTLDIRNYEKVAETIDMIEREVGPIEILIHAAGVLFLDSVVSLPKSNWDTTFEVNTSGVFHIVQAITRRMIPRQAGAIVVVSSNAARMPRMSMAAYAASKAATTMFVKCLGLELANYNIRCNIVSPGSTNTEMLKQLWKNDTGEQVSINGTAEEYRLGIPLRKIGEPVDVTNTILFLISDMAGHITMEDICVDGGATLGL</sequence>
<dbReference type="InterPro" id="IPR002347">
    <property type="entry name" value="SDR_fam"/>
</dbReference>
<dbReference type="GO" id="GO:0019290">
    <property type="term" value="P:siderophore biosynthetic process"/>
    <property type="evidence" value="ECO:0007669"/>
    <property type="project" value="InterPro"/>
</dbReference>
<dbReference type="RefSeq" id="WP_121605469.1">
    <property type="nucleotide sequence ID" value="NZ_BAAACY010000053.1"/>
</dbReference>
<keyword evidence="4" id="KW-0520">NAD</keyword>
<accession>A0A941DYV1</accession>
<dbReference type="InterPro" id="IPR003560">
    <property type="entry name" value="DHB_DH"/>
</dbReference>
<dbReference type="PANTHER" id="PTHR43669:SF3">
    <property type="entry name" value="ALCOHOL DEHYDROGENASE, PUTATIVE (AFU_ORTHOLOGUE AFUA_3G03445)-RELATED"/>
    <property type="match status" value="1"/>
</dbReference>
<name>A0A941DYV1_9BACI</name>
<dbReference type="NCBIfam" id="TIGR04316">
    <property type="entry name" value="dhbA_paeA"/>
    <property type="match status" value="1"/>
</dbReference>
<evidence type="ECO:0000256" key="8">
    <source>
        <dbReference type="NCBIfam" id="TIGR04316"/>
    </source>
</evidence>
<comment type="pathway">
    <text evidence="1">Siderophore biosynthesis.</text>
</comment>
<keyword evidence="12" id="KW-1185">Reference proteome</keyword>
<dbReference type="PANTHER" id="PTHR43669">
    <property type="entry name" value="5-KETO-D-GLUCONATE 5-REDUCTASE"/>
    <property type="match status" value="1"/>
</dbReference>
<evidence type="ECO:0000256" key="6">
    <source>
        <dbReference type="ARBA" id="ARBA00066334"/>
    </source>
</evidence>
<evidence type="ECO:0000256" key="1">
    <source>
        <dbReference type="ARBA" id="ARBA00004924"/>
    </source>
</evidence>
<comment type="catalytic activity">
    <reaction evidence="5">
        <text>(2S,3S)-2,3-dihydroxy-2,3-dihydrobenzoate + NAD(+) = 2,3-dihydroxybenzoate + NADH + H(+)</text>
        <dbReference type="Rhea" id="RHEA:23824"/>
        <dbReference type="ChEBI" id="CHEBI:15378"/>
        <dbReference type="ChEBI" id="CHEBI:36654"/>
        <dbReference type="ChEBI" id="CHEBI:57540"/>
        <dbReference type="ChEBI" id="CHEBI:57945"/>
        <dbReference type="ChEBI" id="CHEBI:58764"/>
        <dbReference type="EC" id="1.3.1.28"/>
    </reaction>
</comment>
<dbReference type="AlphaFoldDB" id="A0A941DYV1"/>
<evidence type="ECO:0000313" key="12">
    <source>
        <dbReference type="Proteomes" id="UP000675284"/>
    </source>
</evidence>
<dbReference type="Gene3D" id="3.40.50.720">
    <property type="entry name" value="NAD(P)-binding Rossmann-like Domain"/>
    <property type="match status" value="1"/>
</dbReference>
<dbReference type="InterPro" id="IPR020904">
    <property type="entry name" value="Sc_DH/Rdtase_CS"/>
</dbReference>
<dbReference type="PRINTS" id="PR01397">
    <property type="entry name" value="DHBDHDRGNASE"/>
</dbReference>
<comment type="caution">
    <text evidence="11">The sequence shown here is derived from an EMBL/GenBank/DDBJ whole genome shotgun (WGS) entry which is preliminary data.</text>
</comment>
<evidence type="ECO:0000313" key="11">
    <source>
        <dbReference type="EMBL" id="MBR7797609.1"/>
    </source>
</evidence>
<dbReference type="EC" id="1.3.1.28" evidence="6 8"/>
<dbReference type="SMART" id="SM00822">
    <property type="entry name" value="PKS_KR"/>
    <property type="match status" value="1"/>
</dbReference>
<gene>
    <name evidence="11" type="ORF">KCX74_16385</name>
</gene>
<evidence type="ECO:0000259" key="10">
    <source>
        <dbReference type="SMART" id="SM00822"/>
    </source>
</evidence>
<dbReference type="Pfam" id="PF00106">
    <property type="entry name" value="adh_short"/>
    <property type="match status" value="1"/>
</dbReference>
<dbReference type="GO" id="GO:0008667">
    <property type="term" value="F:2,3-dihydro-2,3-dihydroxybenzoate dehydrogenase activity"/>
    <property type="evidence" value="ECO:0007669"/>
    <property type="project" value="UniProtKB-UniRule"/>
</dbReference>
<proteinExistence type="inferred from homology"/>
<dbReference type="PRINTS" id="PR00080">
    <property type="entry name" value="SDRFAMILY"/>
</dbReference>
<evidence type="ECO:0000256" key="4">
    <source>
        <dbReference type="ARBA" id="ARBA00023027"/>
    </source>
</evidence>
<keyword evidence="3 11" id="KW-0560">Oxidoreductase</keyword>
<dbReference type="Proteomes" id="UP000675284">
    <property type="component" value="Unassembled WGS sequence"/>
</dbReference>
<feature type="domain" description="Ketoreductase" evidence="10">
    <location>
        <begin position="9"/>
        <end position="174"/>
    </location>
</feature>
<evidence type="ECO:0000256" key="3">
    <source>
        <dbReference type="ARBA" id="ARBA00023002"/>
    </source>
</evidence>
<evidence type="ECO:0000256" key="5">
    <source>
        <dbReference type="ARBA" id="ARBA00052874"/>
    </source>
</evidence>
<evidence type="ECO:0000256" key="2">
    <source>
        <dbReference type="ARBA" id="ARBA00006484"/>
    </source>
</evidence>
<dbReference type="EMBL" id="JAGSOT010000062">
    <property type="protein sequence ID" value="MBR7797609.1"/>
    <property type="molecule type" value="Genomic_DNA"/>
</dbReference>
<organism evidence="11 12">
    <name type="scientific">Virgibacillus salarius</name>
    <dbReference type="NCBI Taxonomy" id="447199"/>
    <lineage>
        <taxon>Bacteria</taxon>
        <taxon>Bacillati</taxon>
        <taxon>Bacillota</taxon>
        <taxon>Bacilli</taxon>
        <taxon>Bacillales</taxon>
        <taxon>Bacillaceae</taxon>
        <taxon>Virgibacillus</taxon>
    </lineage>
</organism>
<dbReference type="FunFam" id="3.40.50.720:FF:000160">
    <property type="entry name" value="2,3-dihydro-2,3-dihydroxybenzoate dehydrogenase"/>
    <property type="match status" value="1"/>
</dbReference>
<dbReference type="InterPro" id="IPR036291">
    <property type="entry name" value="NAD(P)-bd_dom_sf"/>
</dbReference>
<reference evidence="11" key="1">
    <citation type="submission" date="2021-04" db="EMBL/GenBank/DDBJ databases">
        <title>Isolation and polyphasic classification of algal microorganism.</title>
        <authorList>
            <person name="Wang S."/>
        </authorList>
    </citation>
    <scope>NUCLEOTIDE SEQUENCE</scope>
    <source>
        <strain evidence="11">720a</strain>
    </source>
</reference>
<dbReference type="PROSITE" id="PS00061">
    <property type="entry name" value="ADH_SHORT"/>
    <property type="match status" value="1"/>
</dbReference>
<dbReference type="InterPro" id="IPR057326">
    <property type="entry name" value="KR_dom"/>
</dbReference>